<dbReference type="GO" id="GO:0004672">
    <property type="term" value="F:protein kinase activity"/>
    <property type="evidence" value="ECO:0007669"/>
    <property type="project" value="InterPro"/>
</dbReference>
<dbReference type="Pfam" id="PF00069">
    <property type="entry name" value="Pkinase"/>
    <property type="match status" value="1"/>
</dbReference>
<dbReference type="Gene3D" id="3.80.10.10">
    <property type="entry name" value="Ribonuclease Inhibitor"/>
    <property type="match status" value="2"/>
</dbReference>
<dbReference type="CDD" id="cd00180">
    <property type="entry name" value="PKc"/>
    <property type="match status" value="1"/>
</dbReference>
<sequence length="2073" mass="242845">MYNIPGRVQKSIFLEEIDESVENDQFGCRIAQTADSDYSKFIIDGKQFSFKGEAYFKLLIQNSTGREIVKAAFSVEQFAVFLGFLKAMAKQKSQVSKEFLEIPQSVFNIENVQKVFKIIQETKIHQQMDFLQKFLIKWKKEYQDYYIKVTNNQKSVTITTVKDKMENIEQKIKKLPRNENNIHQIYIGLEKNKDFLENENNQTKIRNIIQNQFRYQLKELIGKGAYGLVYAIDLDHNQNQAIKIQINQSSNAAEFKKCEELQNYALQSLDGDILHFFKCFQIQDSYSKEILDFFIMERGEKNLKQLTQQANIKNNMNGQNEFHHYWNKQEIRNLFMGIMRNVSFLHSYNYYHRDIKYDNIIKKRQTYYLIDFNVSEKIEQVLPLAVKLEKAKDKATLRKQDVLSGTPGYLTPQWDMKYQEIKAQKKDPNKKFNKNEWMGIHDPFKSDIYSMGVVFLQFLNNVKVAQYDGFEKFNPSKDQKLAYPLASQVSNILLQKEDIKVNQYFTQTHQFLMNDQIYEVENLLVAMLESKETDRISTLKLSLICQLYFIVINNFINLYSEYFPPEEYPKISESLIKPGAVIEQKDRELKTIIYKFKNQEYKGHYLCKVNEKNQKEFIRQGYGELYEVDPSNPNLKQLIYNGTWDKDLPHGEGKYNFFQGNYSYIGEFYYGVFYGQGTIYYNNPVGDAVLMKDAIKNSTLNNSQYLNNNLINNIQNNNQGQNNNASSHQSQNTLGLSAVMVKSLFNYGVNNKLHQQQQQTFSPYVIYSGIFYNFILKDWLVASGNIQEENCKYQIRLNANRNEQPIYVTILNQGKMRIIEMTIKSFKEYGQYIFIFQNQKFDQYELNLIQDDCANSYSEGLIYGTFNNVNIFFENIKNKPSFTIKDYIELIKFVKRVDQINFDFVKREEQDNVNFISELLKDEIVKQAIRECKVMKRVKQIELQNVKEIIKEFPFLQELDLSGFEDGQIVEVGHAIQQSQQQNRNVNVNSLVINDYQPDNLQSLFDSDYFGCITQLDFSNSPLLSHQCLIKLFKLKGTRNLKKLNIEYCSQIKDKFFEEWNALNKMKNSSQKGSFDSKISSYGYLNSANQCQNLESLNISGLKLDNPQTLQNFLLKCAHLQSLQELIMSDVDCLSDILLKAAFKNSKIFNKNLQRVSIQFNRQFNKFNQELSYKAFKYLSSPKLEKIQYINLSDCDLFNKEKYNPSYFRKLKIPKNINFLDLSNCGEMNQVCLDFLAGLQNNNYIIDQYKFSLDQINSSFCTYFQRKQIIQYLNSIVIYYDPSQKYNNLEKDFFLTLLNQGKKIFFETEMIDRIEQELLTILEQFQGSENNNSQIYINDQLIPIQKYRIKNSKIFNEIQLLDIPLKIEVKGSISKLIRHEKFQEKTELNLSHMVNVGTEIIDSLVISDYCSNLRIVDLSNSIITDQDISLFCNNGQFQIQNLIFDNCFYITEKGINQILTAKNNLSLLTLQMKGVYRNLGSIQLYDVNERKIQLILDRVQITYSKSQSEAFKYCEVIQNYLKTHSKYFEKMRIQVLHHKILKIFNSVQINYPNVNTLQINFLSEPIASCKLEQKQKSVDLIIQLISKLIRIHHLVLTFDQEFVTFLIGQQTKSDMINRQQTWVQRLSQEIERLSCIRSIHLKQEWTQNCTNQILSEDQIENFYLFLFQSMKEFKTTKLSFKLNMSQYMWNLLKKQKLTDQCVQKVCNSLDKFKNLECLTLHLAAWGHQNNNITNASIYNIVSLIKSRQNFKKINLNLAYWASKNLNIDIKYLQVLFIAIQLQKNLTNLQLNLAGWGQNIKVNNNTVKEIFSNITTLSAITSFNLNASDWSDLSYLSQIEILDFTERSFQNLSDLSLNLSNWSSTEICINSNVIEKICQLLKNKKELRSLSLDLSASIYGNNTQINATDLKLFADCIEQLILLDNLELILNGWSDEINISAVTQLTQAITSLSSLRKIHLSLQNWPQFNEGISKGLQSIEGFNQQGQQLTQRLKERELSFFLKTSQDQMEGDENDLKKLIRNIQQLVTLPEKKFNFQGWGTIHDNISKLIENTQIETLYMPSYQTTEKTTKSLK</sequence>
<protein>
    <submittedName>
        <fullName evidence="3">Kinase domain protein</fullName>
    </submittedName>
</protein>
<feature type="coiled-coil region" evidence="1">
    <location>
        <begin position="2001"/>
        <end position="2028"/>
    </location>
</feature>
<keyword evidence="4" id="KW-1185">Reference proteome</keyword>
<dbReference type="SMART" id="SM00220">
    <property type="entry name" value="S_TKc"/>
    <property type="match status" value="1"/>
</dbReference>
<evidence type="ECO:0000256" key="1">
    <source>
        <dbReference type="SAM" id="Coils"/>
    </source>
</evidence>
<evidence type="ECO:0000313" key="3">
    <source>
        <dbReference type="EMBL" id="EAR88976.2"/>
    </source>
</evidence>
<dbReference type="OrthoDB" id="27842at2759"/>
<dbReference type="InterPro" id="IPR032675">
    <property type="entry name" value="LRR_dom_sf"/>
</dbReference>
<keyword evidence="3" id="KW-0418">Kinase</keyword>
<gene>
    <name evidence="3" type="ORF">TTHERM_00554310</name>
</gene>
<reference evidence="4" key="1">
    <citation type="journal article" date="2006" name="PLoS Biol.">
        <title>Macronuclear genome sequence of the ciliate Tetrahymena thermophila, a model eukaryote.</title>
        <authorList>
            <person name="Eisen J.A."/>
            <person name="Coyne R.S."/>
            <person name="Wu M."/>
            <person name="Wu D."/>
            <person name="Thiagarajan M."/>
            <person name="Wortman J.R."/>
            <person name="Badger J.H."/>
            <person name="Ren Q."/>
            <person name="Amedeo P."/>
            <person name="Jones K.M."/>
            <person name="Tallon L.J."/>
            <person name="Delcher A.L."/>
            <person name="Salzberg S.L."/>
            <person name="Silva J.C."/>
            <person name="Haas B.J."/>
            <person name="Majoros W.H."/>
            <person name="Farzad M."/>
            <person name="Carlton J.M."/>
            <person name="Smith R.K. Jr."/>
            <person name="Garg J."/>
            <person name="Pearlman R.E."/>
            <person name="Karrer K.M."/>
            <person name="Sun L."/>
            <person name="Manning G."/>
            <person name="Elde N.C."/>
            <person name="Turkewitz A.P."/>
            <person name="Asai D.J."/>
            <person name="Wilkes D.E."/>
            <person name="Wang Y."/>
            <person name="Cai H."/>
            <person name="Collins K."/>
            <person name="Stewart B.A."/>
            <person name="Lee S.R."/>
            <person name="Wilamowska K."/>
            <person name="Weinberg Z."/>
            <person name="Ruzzo W.L."/>
            <person name="Wloga D."/>
            <person name="Gaertig J."/>
            <person name="Frankel J."/>
            <person name="Tsao C.-C."/>
            <person name="Gorovsky M.A."/>
            <person name="Keeling P.J."/>
            <person name="Waller R.F."/>
            <person name="Patron N.J."/>
            <person name="Cherry J.M."/>
            <person name="Stover N.A."/>
            <person name="Krieger C.J."/>
            <person name="del Toro C."/>
            <person name="Ryder H.F."/>
            <person name="Williamson S.C."/>
            <person name="Barbeau R.A."/>
            <person name="Hamilton E.P."/>
            <person name="Orias E."/>
        </authorList>
    </citation>
    <scope>NUCLEOTIDE SEQUENCE [LARGE SCALE GENOMIC DNA]</scope>
    <source>
        <strain evidence="4">SB210</strain>
    </source>
</reference>
<dbReference type="RefSeq" id="XP_001009221.2">
    <property type="nucleotide sequence ID" value="XM_001009221.2"/>
</dbReference>
<dbReference type="GeneID" id="7840666"/>
<dbReference type="PANTHER" id="PTHR13318">
    <property type="entry name" value="PARTNER OF PAIRED, ISOFORM B-RELATED"/>
    <property type="match status" value="1"/>
</dbReference>
<dbReference type="GO" id="GO:0005524">
    <property type="term" value="F:ATP binding"/>
    <property type="evidence" value="ECO:0007669"/>
    <property type="project" value="InterPro"/>
</dbReference>
<name>Q22UJ4_TETTS</name>
<accession>Q22UJ4</accession>
<organism evidence="3 4">
    <name type="scientific">Tetrahymena thermophila (strain SB210)</name>
    <dbReference type="NCBI Taxonomy" id="312017"/>
    <lineage>
        <taxon>Eukaryota</taxon>
        <taxon>Sar</taxon>
        <taxon>Alveolata</taxon>
        <taxon>Ciliophora</taxon>
        <taxon>Intramacronucleata</taxon>
        <taxon>Oligohymenophorea</taxon>
        <taxon>Hymenostomatida</taxon>
        <taxon>Tetrahymenina</taxon>
        <taxon>Tetrahymenidae</taxon>
        <taxon>Tetrahymena</taxon>
    </lineage>
</organism>
<dbReference type="EMBL" id="GG662828">
    <property type="protein sequence ID" value="EAR88976.2"/>
    <property type="molecule type" value="Genomic_DNA"/>
</dbReference>
<dbReference type="SUPFAM" id="SSF52047">
    <property type="entry name" value="RNI-like"/>
    <property type="match status" value="2"/>
</dbReference>
<dbReference type="InParanoid" id="Q22UJ4"/>
<dbReference type="InterPro" id="IPR011009">
    <property type="entry name" value="Kinase-like_dom_sf"/>
</dbReference>
<dbReference type="SUPFAM" id="SSF56112">
    <property type="entry name" value="Protein kinase-like (PK-like)"/>
    <property type="match status" value="1"/>
</dbReference>
<dbReference type="SUPFAM" id="SSF82185">
    <property type="entry name" value="Histone H3 K4-specific methyltransferase SET7/9 N-terminal domain"/>
    <property type="match status" value="1"/>
</dbReference>
<proteinExistence type="predicted"/>
<dbReference type="GO" id="GO:0031146">
    <property type="term" value="P:SCF-dependent proteasomal ubiquitin-dependent protein catabolic process"/>
    <property type="evidence" value="ECO:0007669"/>
    <property type="project" value="TreeGrafter"/>
</dbReference>
<keyword evidence="1" id="KW-0175">Coiled coil</keyword>
<evidence type="ECO:0000259" key="2">
    <source>
        <dbReference type="PROSITE" id="PS50011"/>
    </source>
</evidence>
<dbReference type="Proteomes" id="UP000009168">
    <property type="component" value="Unassembled WGS sequence"/>
</dbReference>
<dbReference type="Gene3D" id="1.10.510.10">
    <property type="entry name" value="Transferase(Phosphotransferase) domain 1"/>
    <property type="match status" value="1"/>
</dbReference>
<dbReference type="KEGG" id="tet:TTHERM_00554310"/>
<feature type="domain" description="Protein kinase" evidence="2">
    <location>
        <begin position="215"/>
        <end position="549"/>
    </location>
</feature>
<dbReference type="Gene3D" id="3.30.200.20">
    <property type="entry name" value="Phosphorylase Kinase, domain 1"/>
    <property type="match status" value="1"/>
</dbReference>
<dbReference type="PROSITE" id="PS50011">
    <property type="entry name" value="PROTEIN_KINASE_DOM"/>
    <property type="match status" value="1"/>
</dbReference>
<keyword evidence="3" id="KW-0808">Transferase</keyword>
<dbReference type="HOGENOM" id="CLU_232740_0_0_1"/>
<evidence type="ECO:0000313" key="4">
    <source>
        <dbReference type="Proteomes" id="UP000009168"/>
    </source>
</evidence>
<dbReference type="GO" id="GO:0019005">
    <property type="term" value="C:SCF ubiquitin ligase complex"/>
    <property type="evidence" value="ECO:0007669"/>
    <property type="project" value="TreeGrafter"/>
</dbReference>
<dbReference type="InterPro" id="IPR000719">
    <property type="entry name" value="Prot_kinase_dom"/>
</dbReference>
<dbReference type="eggNOG" id="ENOG502RT2W">
    <property type="taxonomic scope" value="Eukaryota"/>
</dbReference>